<dbReference type="AlphaFoldDB" id="A0A8T0AXN7"/>
<name>A0A8T0AXN7_SILME</name>
<evidence type="ECO:0000313" key="3">
    <source>
        <dbReference type="Proteomes" id="UP000606274"/>
    </source>
</evidence>
<gene>
    <name evidence="2" type="ORF">HF521_004216</name>
</gene>
<accession>A0A8T0AXN7</accession>
<evidence type="ECO:0000313" key="2">
    <source>
        <dbReference type="EMBL" id="KAF7697706.1"/>
    </source>
</evidence>
<organism evidence="2 3">
    <name type="scientific">Silurus meridionalis</name>
    <name type="common">Southern catfish</name>
    <name type="synonym">Silurus soldatovi meridionalis</name>
    <dbReference type="NCBI Taxonomy" id="175797"/>
    <lineage>
        <taxon>Eukaryota</taxon>
        <taxon>Metazoa</taxon>
        <taxon>Chordata</taxon>
        <taxon>Craniata</taxon>
        <taxon>Vertebrata</taxon>
        <taxon>Euteleostomi</taxon>
        <taxon>Actinopterygii</taxon>
        <taxon>Neopterygii</taxon>
        <taxon>Teleostei</taxon>
        <taxon>Ostariophysi</taxon>
        <taxon>Siluriformes</taxon>
        <taxon>Siluridae</taxon>
        <taxon>Silurus</taxon>
    </lineage>
</organism>
<feature type="region of interest" description="Disordered" evidence="1">
    <location>
        <begin position="155"/>
        <end position="184"/>
    </location>
</feature>
<reference evidence="2" key="1">
    <citation type="submission" date="2020-08" db="EMBL/GenBank/DDBJ databases">
        <title>Chromosome-level assembly of Southern catfish (Silurus meridionalis) provides insights into visual adaptation to the nocturnal and benthic lifestyles.</title>
        <authorList>
            <person name="Zhang Y."/>
            <person name="Wang D."/>
            <person name="Peng Z."/>
        </authorList>
    </citation>
    <scope>NUCLEOTIDE SEQUENCE</scope>
    <source>
        <strain evidence="2">SWU-2019-XX</strain>
        <tissue evidence="2">Muscle</tissue>
    </source>
</reference>
<dbReference type="EMBL" id="JABFDY010000014">
    <property type="protein sequence ID" value="KAF7697706.1"/>
    <property type="molecule type" value="Genomic_DNA"/>
</dbReference>
<feature type="compositionally biased region" description="Polar residues" evidence="1">
    <location>
        <begin position="13"/>
        <end position="24"/>
    </location>
</feature>
<sequence length="192" mass="21643">MAPGKLFKGRPLHQTTFSLGDQKPSYSTTHIESFCGRSKDAQPLVFYLRDPSYPSQHQCKLDLRNISKGSTLSSTHSRDIHCPKDITPPDILRALRDRNRALNRQSQAMKEVTNPPGGATYRSSYRSDHCAAETSLQDQQASGQATCWHRHDILTGEERPPAGPRELKKKHVVSKMGASRRREDDCTALRLY</sequence>
<keyword evidence="3" id="KW-1185">Reference proteome</keyword>
<proteinExistence type="predicted"/>
<dbReference type="Proteomes" id="UP000606274">
    <property type="component" value="Unassembled WGS sequence"/>
</dbReference>
<protein>
    <submittedName>
        <fullName evidence="2">Uncharacterized protein</fullName>
    </submittedName>
</protein>
<evidence type="ECO:0000256" key="1">
    <source>
        <dbReference type="SAM" id="MobiDB-lite"/>
    </source>
</evidence>
<feature type="region of interest" description="Disordered" evidence="1">
    <location>
        <begin position="1"/>
        <end position="24"/>
    </location>
</feature>
<comment type="caution">
    <text evidence="2">The sequence shown here is derived from an EMBL/GenBank/DDBJ whole genome shotgun (WGS) entry which is preliminary data.</text>
</comment>